<organism evidence="2 3">
    <name type="scientific">Lentzea tibetensis</name>
    <dbReference type="NCBI Taxonomy" id="2591470"/>
    <lineage>
        <taxon>Bacteria</taxon>
        <taxon>Bacillati</taxon>
        <taxon>Actinomycetota</taxon>
        <taxon>Actinomycetes</taxon>
        <taxon>Pseudonocardiales</taxon>
        <taxon>Pseudonocardiaceae</taxon>
        <taxon>Lentzea</taxon>
    </lineage>
</organism>
<feature type="chain" id="PRO_5021708056" evidence="1">
    <location>
        <begin position="25"/>
        <end position="159"/>
    </location>
</feature>
<reference evidence="2 3" key="1">
    <citation type="submission" date="2019-07" db="EMBL/GenBank/DDBJ databases">
        <title>Lentzea xizangensis sp. nov., isolated from Qinghai-Tibetan Plateau Soils.</title>
        <authorList>
            <person name="Huang J."/>
        </authorList>
    </citation>
    <scope>NUCLEOTIDE SEQUENCE [LARGE SCALE GENOMIC DNA]</scope>
    <source>
        <strain evidence="2 3">FXJ1.1311</strain>
    </source>
</reference>
<feature type="signal peptide" evidence="1">
    <location>
        <begin position="1"/>
        <end position="24"/>
    </location>
</feature>
<proteinExistence type="predicted"/>
<gene>
    <name evidence="2" type="ORF">FKR81_26655</name>
</gene>
<dbReference type="OrthoDB" id="503335at2"/>
<dbReference type="AlphaFoldDB" id="A0A563ENN2"/>
<keyword evidence="3" id="KW-1185">Reference proteome</keyword>
<evidence type="ECO:0000313" key="2">
    <source>
        <dbReference type="EMBL" id="TWP48876.1"/>
    </source>
</evidence>
<evidence type="ECO:0000256" key="1">
    <source>
        <dbReference type="SAM" id="SignalP"/>
    </source>
</evidence>
<keyword evidence="1" id="KW-0732">Signal</keyword>
<protein>
    <submittedName>
        <fullName evidence="2">Uncharacterized protein</fullName>
    </submittedName>
</protein>
<dbReference type="EMBL" id="VOBR01000018">
    <property type="protein sequence ID" value="TWP48876.1"/>
    <property type="molecule type" value="Genomic_DNA"/>
</dbReference>
<dbReference type="Proteomes" id="UP000316639">
    <property type="component" value="Unassembled WGS sequence"/>
</dbReference>
<name>A0A563ENN2_9PSEU</name>
<dbReference type="RefSeq" id="WP_146355643.1">
    <property type="nucleotide sequence ID" value="NZ_VOBR01000018.1"/>
</dbReference>
<comment type="caution">
    <text evidence="2">The sequence shown here is derived from an EMBL/GenBank/DDBJ whole genome shotgun (WGS) entry which is preliminary data.</text>
</comment>
<accession>A0A563ENN2</accession>
<sequence length="159" mass="17591">MLLSRRQLFAAIGITVIAPSVAHASVPEGTVRIGDWERYYLGLDGGAHQRAMKALGIAHRDGVRADEPNREVDIADVVKAVVEHGDHAAADYLRDRLKLDTPSMLRKGLKLILDEDGLEERYLRDPALQLRVIGNFPRFRDRAFALPESVVKAVSRASA</sequence>
<evidence type="ECO:0000313" key="3">
    <source>
        <dbReference type="Proteomes" id="UP000316639"/>
    </source>
</evidence>